<dbReference type="InParanoid" id="A0A1Z5KQF0"/>
<evidence type="ECO:0000313" key="4">
    <source>
        <dbReference type="Proteomes" id="UP000198406"/>
    </source>
</evidence>
<keyword evidence="1" id="KW-0812">Transmembrane</keyword>
<sequence length="360" mass="39431">MRTSVYFISLATVFPAIIGFSPLVKTDRSQHHGHRTVVAATSEPTITATVTPLGSNVDSTLQSDDLTKQRRRVSVLLCPAQFCVPDDYSDFFDRLSLLSQTDPSMAEIGTCRVAPLPRTEWIKVAKQLPTTEFFEARLNVPKTLDWYFQAIEKGLAEIFAQEGPDANICFVGHSIGGWVARAYLGGMSESSSSVTRLVQQRCTSLITLGTPHVAPETALVDQTRGLIRSIDSRPECSSPALADRGIAVTCVCSSSMKANFFSVDVEDIVAASSYLPLLGRLDESVRGDGIVPLDLAFLEEPARRVIIDQCPLTNEKVRHSHVVPTPWNLWDGYASSIQLPSSFPSYTSDGVVSMWAKYII</sequence>
<evidence type="ECO:0000256" key="1">
    <source>
        <dbReference type="SAM" id="Phobius"/>
    </source>
</evidence>
<keyword evidence="4" id="KW-1185">Reference proteome</keyword>
<dbReference type="Proteomes" id="UP000198406">
    <property type="component" value="Unassembled WGS sequence"/>
</dbReference>
<feature type="domain" description="DUF676" evidence="2">
    <location>
        <begin position="163"/>
        <end position="213"/>
    </location>
</feature>
<keyword evidence="1" id="KW-0472">Membrane</keyword>
<dbReference type="AlphaFoldDB" id="A0A1Z5KQF0"/>
<dbReference type="EMBL" id="BDSP01000273">
    <property type="protein sequence ID" value="GAX28397.1"/>
    <property type="molecule type" value="Genomic_DNA"/>
</dbReference>
<proteinExistence type="predicted"/>
<dbReference type="Pfam" id="PF05057">
    <property type="entry name" value="DUF676"/>
    <property type="match status" value="1"/>
</dbReference>
<protein>
    <recommendedName>
        <fullName evidence="2">DUF676 domain-containing protein</fullName>
    </recommendedName>
</protein>
<dbReference type="OrthoDB" id="348976at2759"/>
<name>A0A1Z5KQF0_FISSO</name>
<dbReference type="SUPFAM" id="SSF53474">
    <property type="entry name" value="alpha/beta-Hydrolases"/>
    <property type="match status" value="1"/>
</dbReference>
<dbReference type="InterPro" id="IPR007751">
    <property type="entry name" value="DUF676_lipase-like"/>
</dbReference>
<feature type="transmembrane region" description="Helical" evidence="1">
    <location>
        <begin position="6"/>
        <end position="24"/>
    </location>
</feature>
<keyword evidence="1" id="KW-1133">Transmembrane helix</keyword>
<dbReference type="PANTHER" id="PTHR47909:SF2">
    <property type="entry name" value="GPI INOSITOL-DEACYLASE"/>
    <property type="match status" value="1"/>
</dbReference>
<accession>A0A1Z5KQF0</accession>
<comment type="caution">
    <text evidence="3">The sequence shown here is derived from an EMBL/GenBank/DDBJ whole genome shotgun (WGS) entry which is preliminary data.</text>
</comment>
<reference evidence="3 4" key="1">
    <citation type="journal article" date="2015" name="Plant Cell">
        <title>Oil accumulation by the oleaginous diatom Fistulifera solaris as revealed by the genome and transcriptome.</title>
        <authorList>
            <person name="Tanaka T."/>
            <person name="Maeda Y."/>
            <person name="Veluchamy A."/>
            <person name="Tanaka M."/>
            <person name="Abida H."/>
            <person name="Marechal E."/>
            <person name="Bowler C."/>
            <person name="Muto M."/>
            <person name="Sunaga Y."/>
            <person name="Tanaka M."/>
            <person name="Yoshino T."/>
            <person name="Taniguchi T."/>
            <person name="Fukuda Y."/>
            <person name="Nemoto M."/>
            <person name="Matsumoto M."/>
            <person name="Wong P.S."/>
            <person name="Aburatani S."/>
            <person name="Fujibuchi W."/>
        </authorList>
    </citation>
    <scope>NUCLEOTIDE SEQUENCE [LARGE SCALE GENOMIC DNA]</scope>
    <source>
        <strain evidence="3 4">JPCC DA0580</strain>
    </source>
</reference>
<dbReference type="Gene3D" id="3.40.50.1820">
    <property type="entry name" value="alpha/beta hydrolase"/>
    <property type="match status" value="1"/>
</dbReference>
<dbReference type="PANTHER" id="PTHR47909">
    <property type="entry name" value="ALPHA/BETA-HYDROLASES SUPERFAMILY PROTEIN"/>
    <property type="match status" value="1"/>
</dbReference>
<evidence type="ECO:0000259" key="2">
    <source>
        <dbReference type="Pfam" id="PF05057"/>
    </source>
</evidence>
<organism evidence="3 4">
    <name type="scientific">Fistulifera solaris</name>
    <name type="common">Oleaginous diatom</name>
    <dbReference type="NCBI Taxonomy" id="1519565"/>
    <lineage>
        <taxon>Eukaryota</taxon>
        <taxon>Sar</taxon>
        <taxon>Stramenopiles</taxon>
        <taxon>Ochrophyta</taxon>
        <taxon>Bacillariophyta</taxon>
        <taxon>Bacillariophyceae</taxon>
        <taxon>Bacillariophycidae</taxon>
        <taxon>Naviculales</taxon>
        <taxon>Naviculaceae</taxon>
        <taxon>Fistulifera</taxon>
    </lineage>
</organism>
<gene>
    <name evidence="3" type="ORF">FisN_4Hh059</name>
</gene>
<evidence type="ECO:0000313" key="3">
    <source>
        <dbReference type="EMBL" id="GAX28397.1"/>
    </source>
</evidence>
<dbReference type="InterPro" id="IPR029058">
    <property type="entry name" value="AB_hydrolase_fold"/>
</dbReference>